<keyword evidence="5" id="KW-1185">Reference proteome</keyword>
<feature type="domain" description="D-isomer specific 2-hydroxyacid dehydrogenase NAD-binding" evidence="3">
    <location>
        <begin position="101"/>
        <end position="274"/>
    </location>
</feature>
<accession>A0ABU8WI24</accession>
<keyword evidence="2" id="KW-0520">NAD</keyword>
<evidence type="ECO:0000256" key="1">
    <source>
        <dbReference type="ARBA" id="ARBA00023002"/>
    </source>
</evidence>
<gene>
    <name evidence="4" type="ORF">WKW82_10925</name>
</gene>
<dbReference type="InterPro" id="IPR006140">
    <property type="entry name" value="D-isomer_DH_NAD-bd"/>
</dbReference>
<dbReference type="Proteomes" id="UP001385892">
    <property type="component" value="Unassembled WGS sequence"/>
</dbReference>
<evidence type="ECO:0000313" key="4">
    <source>
        <dbReference type="EMBL" id="MEJ8847166.1"/>
    </source>
</evidence>
<reference evidence="4 5" key="1">
    <citation type="submission" date="2024-03" db="EMBL/GenBank/DDBJ databases">
        <title>Novel species of the genus Variovorax.</title>
        <authorList>
            <person name="Liu Q."/>
            <person name="Xin Y.-H."/>
        </authorList>
    </citation>
    <scope>NUCLEOTIDE SEQUENCE [LARGE SCALE GENOMIC DNA]</scope>
    <source>
        <strain evidence="4 5">KACC 18900</strain>
    </source>
</reference>
<dbReference type="SUPFAM" id="SSF51735">
    <property type="entry name" value="NAD(P)-binding Rossmann-fold domains"/>
    <property type="match status" value="1"/>
</dbReference>
<sequence length="313" mass="34261">MRITVCLTDNNRPEPWVAGLQAELPDADISPWSPGDAPADHAVVWAPPQEFLDEQQQLRGLFNIGAGVDALLKLKVPPQTRIVRLDDAGMSVQMAEYVCHALIRHFREFDVYEADAREGRWSYRRPRERKDFTVGVMGLGVLGERVGKAIGQFEFPVMGWSRSPKQIDGIQCFSGEAGFDDFLAVSRVLVCLLPLTAETRGIMCRDNLVKLNGGKPGGYIINVARGAHLVEDDLIPLLDAGQLAGATIDVFTAEPLAPAHPFWRHPKITVTPHASARTLREESIAQIAGKIRALEAGVPFDALPGVVDPGRGY</sequence>
<name>A0ABU8WI24_9BURK</name>
<evidence type="ECO:0000313" key="5">
    <source>
        <dbReference type="Proteomes" id="UP001385892"/>
    </source>
</evidence>
<evidence type="ECO:0000259" key="3">
    <source>
        <dbReference type="Pfam" id="PF02826"/>
    </source>
</evidence>
<dbReference type="PANTHER" id="PTHR43333:SF1">
    <property type="entry name" value="D-ISOMER SPECIFIC 2-HYDROXYACID DEHYDROGENASE NAD-BINDING DOMAIN-CONTAINING PROTEIN"/>
    <property type="match status" value="1"/>
</dbReference>
<dbReference type="PANTHER" id="PTHR43333">
    <property type="entry name" value="2-HACID_DH_C DOMAIN-CONTAINING PROTEIN"/>
    <property type="match status" value="1"/>
</dbReference>
<evidence type="ECO:0000256" key="2">
    <source>
        <dbReference type="ARBA" id="ARBA00023027"/>
    </source>
</evidence>
<comment type="caution">
    <text evidence="4">The sequence shown here is derived from an EMBL/GenBank/DDBJ whole genome shotgun (WGS) entry which is preliminary data.</text>
</comment>
<dbReference type="CDD" id="cd12164">
    <property type="entry name" value="GDH_like_2"/>
    <property type="match status" value="1"/>
</dbReference>
<dbReference type="Pfam" id="PF02826">
    <property type="entry name" value="2-Hacid_dh_C"/>
    <property type="match status" value="1"/>
</dbReference>
<dbReference type="RefSeq" id="WP_340342312.1">
    <property type="nucleotide sequence ID" value="NZ_JBBKZT010000004.1"/>
</dbReference>
<organism evidence="4 5">
    <name type="scientific">Variovorax rhizosphaerae</name>
    <dbReference type="NCBI Taxonomy" id="1836200"/>
    <lineage>
        <taxon>Bacteria</taxon>
        <taxon>Pseudomonadati</taxon>
        <taxon>Pseudomonadota</taxon>
        <taxon>Betaproteobacteria</taxon>
        <taxon>Burkholderiales</taxon>
        <taxon>Comamonadaceae</taxon>
        <taxon>Variovorax</taxon>
    </lineage>
</organism>
<dbReference type="EMBL" id="JBBKZT010000004">
    <property type="protein sequence ID" value="MEJ8847166.1"/>
    <property type="molecule type" value="Genomic_DNA"/>
</dbReference>
<proteinExistence type="predicted"/>
<dbReference type="InterPro" id="IPR036291">
    <property type="entry name" value="NAD(P)-bd_dom_sf"/>
</dbReference>
<protein>
    <submittedName>
        <fullName evidence="4">Glyoxylate/hydroxypyruvate reductase A</fullName>
    </submittedName>
</protein>
<keyword evidence="1" id="KW-0560">Oxidoreductase</keyword>
<dbReference type="Gene3D" id="3.40.50.720">
    <property type="entry name" value="NAD(P)-binding Rossmann-like Domain"/>
    <property type="match status" value="2"/>
</dbReference>